<evidence type="ECO:0000313" key="6">
    <source>
        <dbReference type="RefSeq" id="XP_013179818.1"/>
    </source>
</evidence>
<feature type="transmembrane region" description="Helical" evidence="5">
    <location>
        <begin position="261"/>
        <end position="287"/>
    </location>
</feature>
<proteinExistence type="predicted"/>
<evidence type="ECO:0000256" key="3">
    <source>
        <dbReference type="ARBA" id="ARBA00022989"/>
    </source>
</evidence>
<dbReference type="SUPFAM" id="SSF103473">
    <property type="entry name" value="MFS general substrate transporter"/>
    <property type="match status" value="1"/>
</dbReference>
<dbReference type="GO" id="GO:0022857">
    <property type="term" value="F:transmembrane transporter activity"/>
    <property type="evidence" value="ECO:0007669"/>
    <property type="project" value="InterPro"/>
</dbReference>
<evidence type="ECO:0000313" key="7">
    <source>
        <dbReference type="RefSeq" id="XP_013179819.1"/>
    </source>
</evidence>
<comment type="subcellular location">
    <subcellularLocation>
        <location evidence="1">Membrane</location>
        <topology evidence="1">Multi-pass membrane protein</topology>
    </subcellularLocation>
</comment>
<dbReference type="Gene3D" id="1.20.1250.20">
    <property type="entry name" value="MFS general substrate transporter like domains"/>
    <property type="match status" value="1"/>
</dbReference>
<sequence>MIKIRIRAIVGIMIFLGYFLIYVVRYNLSVHLVDMVQMSKREIERITLKSGRNDSIRKVFDSRKGTILDVMFWDEIKMAQLFSAYHIGYCVCFPIFHNIGDRIGPTWVVGIAGMVSGILNCLTPASAYHHFWSFYLVRVIKGFCAGAMLPSMVQVLRHWVPPFERNHFMWAYCGITTGTCSTFLICAAVHFYSRWPVGFYVCGTMQILWSIAWVFTVSDSPRKHPCISDEELEYLNNTICNVFTIKLTNTQAPWRLILKSVAFWALCVLNFGYAWIIISLCIHGPLYYTQVLKYTLYQASALTALPFLLRLILGTIIIQMFYYYKQNGKIKRIKYIRKYTIFVSHVLPGMMISILWLFPAIPGPTILTLAVALTAAGMDSTFDICYEITPMYVNSVNTVIKIIGNTSGIIVSLCVGEVTYKYKNTVTVWKNIWCFHATILLLCGITFLFWGETDVQPWNSIKNRPRRKIFAATARPSAMSNITEVEEDDSTYHTIQSQNKRSFLSQIR</sequence>
<dbReference type="RefSeq" id="XP_013179819.1">
    <property type="nucleotide sequence ID" value="XM_013324365.1"/>
</dbReference>
<dbReference type="AlphaFoldDB" id="A0AAJ6ZV77"/>
<dbReference type="InterPro" id="IPR036259">
    <property type="entry name" value="MFS_trans_sf"/>
</dbReference>
<reference evidence="6 7" key="1">
    <citation type="submission" date="2025-04" db="UniProtKB">
        <authorList>
            <consortium name="RefSeq"/>
        </authorList>
    </citation>
    <scope>IDENTIFICATION</scope>
</reference>
<keyword evidence="4 5" id="KW-0472">Membrane</keyword>
<evidence type="ECO:0000256" key="4">
    <source>
        <dbReference type="ARBA" id="ARBA00023136"/>
    </source>
</evidence>
<dbReference type="Proteomes" id="UP000694872">
    <property type="component" value="Unplaced"/>
</dbReference>
<dbReference type="Pfam" id="PF07690">
    <property type="entry name" value="MFS_1"/>
    <property type="match status" value="1"/>
</dbReference>
<keyword evidence="2 5" id="KW-0812">Transmembrane</keyword>
<accession>A0AAJ6ZV77</accession>
<evidence type="ECO:0000256" key="5">
    <source>
        <dbReference type="SAM" id="Phobius"/>
    </source>
</evidence>
<dbReference type="GO" id="GO:0016020">
    <property type="term" value="C:membrane"/>
    <property type="evidence" value="ECO:0007669"/>
    <property type="project" value="UniProtKB-SubCell"/>
</dbReference>
<dbReference type="GeneID" id="106126625"/>
<feature type="transmembrane region" description="Helical" evidence="5">
    <location>
        <begin position="78"/>
        <end position="96"/>
    </location>
</feature>
<feature type="transmembrane region" description="Helical" evidence="5">
    <location>
        <begin position="432"/>
        <end position="450"/>
    </location>
</feature>
<feature type="transmembrane region" description="Helical" evidence="5">
    <location>
        <begin position="135"/>
        <end position="156"/>
    </location>
</feature>
<organism evidence="6">
    <name type="scientific">Papilio xuthus</name>
    <name type="common">Asian swallowtail butterfly</name>
    <dbReference type="NCBI Taxonomy" id="66420"/>
    <lineage>
        <taxon>Eukaryota</taxon>
        <taxon>Metazoa</taxon>
        <taxon>Ecdysozoa</taxon>
        <taxon>Arthropoda</taxon>
        <taxon>Hexapoda</taxon>
        <taxon>Insecta</taxon>
        <taxon>Pterygota</taxon>
        <taxon>Neoptera</taxon>
        <taxon>Endopterygota</taxon>
        <taxon>Lepidoptera</taxon>
        <taxon>Glossata</taxon>
        <taxon>Ditrysia</taxon>
        <taxon>Papilionoidea</taxon>
        <taxon>Papilionidae</taxon>
        <taxon>Papilioninae</taxon>
        <taxon>Papilio</taxon>
    </lineage>
</organism>
<dbReference type="PANTHER" id="PTHR11662:SF399">
    <property type="entry name" value="FI19708P1-RELATED"/>
    <property type="match status" value="1"/>
</dbReference>
<evidence type="ECO:0000256" key="1">
    <source>
        <dbReference type="ARBA" id="ARBA00004141"/>
    </source>
</evidence>
<feature type="transmembrane region" description="Helical" evidence="5">
    <location>
        <begin position="399"/>
        <end position="420"/>
    </location>
</feature>
<gene>
    <name evidence="6 7" type="primary">LOC106126625</name>
</gene>
<feature type="transmembrane region" description="Helical" evidence="5">
    <location>
        <begin position="108"/>
        <end position="129"/>
    </location>
</feature>
<dbReference type="RefSeq" id="XP_013179818.1">
    <property type="nucleotide sequence ID" value="XM_013324364.1"/>
</dbReference>
<dbReference type="GO" id="GO:0006820">
    <property type="term" value="P:monoatomic anion transport"/>
    <property type="evidence" value="ECO:0007669"/>
    <property type="project" value="TreeGrafter"/>
</dbReference>
<dbReference type="InterPro" id="IPR011701">
    <property type="entry name" value="MFS"/>
</dbReference>
<feature type="transmembrane region" description="Helical" evidence="5">
    <location>
        <begin position="168"/>
        <end position="191"/>
    </location>
</feature>
<protein>
    <submittedName>
        <fullName evidence="6">Sialin-like isoform X1</fullName>
    </submittedName>
    <submittedName>
        <fullName evidence="7">Sialin-like isoform X2</fullName>
    </submittedName>
</protein>
<evidence type="ECO:0000256" key="2">
    <source>
        <dbReference type="ARBA" id="ARBA00022692"/>
    </source>
</evidence>
<feature type="transmembrane region" description="Helical" evidence="5">
    <location>
        <begin position="7"/>
        <end position="28"/>
    </location>
</feature>
<feature type="transmembrane region" description="Helical" evidence="5">
    <location>
        <begin position="197"/>
        <end position="215"/>
    </location>
</feature>
<dbReference type="KEGG" id="pxu:106126625"/>
<name>A0AAJ6ZV77_PAPXU</name>
<dbReference type="PANTHER" id="PTHR11662">
    <property type="entry name" value="SOLUTE CARRIER FAMILY 17"/>
    <property type="match status" value="1"/>
</dbReference>
<dbReference type="InterPro" id="IPR050382">
    <property type="entry name" value="MFS_Na/Anion_cotransporter"/>
</dbReference>
<feature type="transmembrane region" description="Helical" evidence="5">
    <location>
        <begin position="307"/>
        <end position="324"/>
    </location>
</feature>
<feature type="transmembrane region" description="Helical" evidence="5">
    <location>
        <begin position="336"/>
        <end position="358"/>
    </location>
</feature>
<keyword evidence="3 5" id="KW-1133">Transmembrane helix</keyword>